<dbReference type="AlphaFoldDB" id="A0A9D9I8W9"/>
<dbReference type="Proteomes" id="UP000810292">
    <property type="component" value="Unassembled WGS sequence"/>
</dbReference>
<dbReference type="InterPro" id="IPR050490">
    <property type="entry name" value="Bact_solute-bd_prot1"/>
</dbReference>
<protein>
    <submittedName>
        <fullName evidence="4">Carbohydrate ABC transporter substrate-binding protein</fullName>
    </submittedName>
</protein>
<dbReference type="Gene3D" id="3.40.190.10">
    <property type="entry name" value="Periplasmic binding protein-like II"/>
    <property type="match status" value="2"/>
</dbReference>
<evidence type="ECO:0000313" key="5">
    <source>
        <dbReference type="Proteomes" id="UP000810292"/>
    </source>
</evidence>
<comment type="similarity">
    <text evidence="2">Belongs to the bacterial solute-binding protein 1 family.</text>
</comment>
<name>A0A9D9I8W9_9SPIO</name>
<accession>A0A9D9I8W9</accession>
<feature type="chain" id="PRO_5038877288" evidence="3">
    <location>
        <begin position="21"/>
        <end position="436"/>
    </location>
</feature>
<evidence type="ECO:0000256" key="3">
    <source>
        <dbReference type="SAM" id="SignalP"/>
    </source>
</evidence>
<organism evidence="4 5">
    <name type="scientific">Candidatus Ornithospirochaeta stercoravium</name>
    <dbReference type="NCBI Taxonomy" id="2840897"/>
    <lineage>
        <taxon>Bacteria</taxon>
        <taxon>Pseudomonadati</taxon>
        <taxon>Spirochaetota</taxon>
        <taxon>Spirochaetia</taxon>
        <taxon>Spirochaetales</taxon>
        <taxon>Spirochaetaceae</taxon>
        <taxon>Spirochaetaceae incertae sedis</taxon>
        <taxon>Candidatus Ornithospirochaeta</taxon>
    </lineage>
</organism>
<dbReference type="SUPFAM" id="SSF53850">
    <property type="entry name" value="Periplasmic binding protein-like II"/>
    <property type="match status" value="1"/>
</dbReference>
<reference evidence="4" key="1">
    <citation type="submission" date="2020-10" db="EMBL/GenBank/DDBJ databases">
        <authorList>
            <person name="Gilroy R."/>
        </authorList>
    </citation>
    <scope>NUCLEOTIDE SEQUENCE</scope>
    <source>
        <strain evidence="4">14700</strain>
    </source>
</reference>
<evidence type="ECO:0000256" key="2">
    <source>
        <dbReference type="ARBA" id="ARBA00008520"/>
    </source>
</evidence>
<evidence type="ECO:0000313" key="4">
    <source>
        <dbReference type="EMBL" id="MBO8468157.1"/>
    </source>
</evidence>
<dbReference type="EMBL" id="JADIMF010000001">
    <property type="protein sequence ID" value="MBO8468157.1"/>
    <property type="molecule type" value="Genomic_DNA"/>
</dbReference>
<dbReference type="PANTHER" id="PTHR43649">
    <property type="entry name" value="ARABINOSE-BINDING PROTEIN-RELATED"/>
    <property type="match status" value="1"/>
</dbReference>
<comment type="subcellular location">
    <subcellularLocation>
        <location evidence="1">Periplasm</location>
    </subcellularLocation>
</comment>
<keyword evidence="3" id="KW-0732">Signal</keyword>
<feature type="signal peptide" evidence="3">
    <location>
        <begin position="1"/>
        <end position="20"/>
    </location>
</feature>
<reference evidence="4" key="2">
    <citation type="journal article" date="2021" name="PeerJ">
        <title>Extensive microbial diversity within the chicken gut microbiome revealed by metagenomics and culture.</title>
        <authorList>
            <person name="Gilroy R."/>
            <person name="Ravi A."/>
            <person name="Getino M."/>
            <person name="Pursley I."/>
            <person name="Horton D.L."/>
            <person name="Alikhan N.F."/>
            <person name="Baker D."/>
            <person name="Gharbi K."/>
            <person name="Hall N."/>
            <person name="Watson M."/>
            <person name="Adriaenssens E.M."/>
            <person name="Foster-Nyarko E."/>
            <person name="Jarju S."/>
            <person name="Secka A."/>
            <person name="Antonio M."/>
            <person name="Oren A."/>
            <person name="Chaudhuri R.R."/>
            <person name="La Ragione R."/>
            <person name="Hildebrand F."/>
            <person name="Pallen M.J."/>
        </authorList>
    </citation>
    <scope>NUCLEOTIDE SEQUENCE</scope>
    <source>
        <strain evidence="4">14700</strain>
    </source>
</reference>
<sequence>MKKAIVSVLIMALAVFSVFAGGSKESQAVAADSGVTQVTFVFADGDAGAKQSINEIVNRFNAAHDDMRVVIQPGNGGNYSEFVRTRDSVGEFPDIVEMRGEAAMYIRAGKLAPLPAELTDLFLSPMVIDGNIYTVALAGENTTGIIYNKTYFDEHGLTEPKTYAEFIELCQTIQDLGDMAPLVVGGGDLWHMGFLFNMCWDDMVISQDPDFIAHCYDGSKNFSDPTVKAVFEEMQEIMQYAQTGWASTPDAQITTFIVNDMAAMMYSGTHMFTQILSADPDFELGWFPIYSHDGKLRLVGGSGISGLAVSTECQADPEKWEVAIEFLKFFYAPENYAIYCNTLSAIPVTKATPVIEGVDVLQEVIAATGEAANLSPMWNSKSGINELPPDFRNFTYKTLTEVLLGQRTIDSATEEMNKTWQVAASSFNPVTGVGIE</sequence>
<dbReference type="InterPro" id="IPR006059">
    <property type="entry name" value="SBP"/>
</dbReference>
<gene>
    <name evidence="4" type="ORF">IAA72_00035</name>
</gene>
<evidence type="ECO:0000256" key="1">
    <source>
        <dbReference type="ARBA" id="ARBA00004418"/>
    </source>
</evidence>
<proteinExistence type="inferred from homology"/>
<comment type="caution">
    <text evidence="4">The sequence shown here is derived from an EMBL/GenBank/DDBJ whole genome shotgun (WGS) entry which is preliminary data.</text>
</comment>
<dbReference type="Pfam" id="PF13416">
    <property type="entry name" value="SBP_bac_8"/>
    <property type="match status" value="1"/>
</dbReference>
<dbReference type="GO" id="GO:0042597">
    <property type="term" value="C:periplasmic space"/>
    <property type="evidence" value="ECO:0007669"/>
    <property type="project" value="UniProtKB-SubCell"/>
</dbReference>